<proteinExistence type="predicted"/>
<feature type="transmembrane region" description="Helical" evidence="1">
    <location>
        <begin position="70"/>
        <end position="88"/>
    </location>
</feature>
<feature type="transmembrane region" description="Helical" evidence="1">
    <location>
        <begin position="327"/>
        <end position="347"/>
    </location>
</feature>
<accession>A0A150LMS6</accession>
<dbReference type="AlphaFoldDB" id="A0A150LMS6"/>
<evidence type="ECO:0000313" key="3">
    <source>
        <dbReference type="Proteomes" id="UP000075683"/>
    </source>
</evidence>
<feature type="transmembrane region" description="Helical" evidence="1">
    <location>
        <begin position="46"/>
        <end position="64"/>
    </location>
</feature>
<feature type="transmembrane region" description="Helical" evidence="1">
    <location>
        <begin position="6"/>
        <end position="25"/>
    </location>
</feature>
<reference evidence="2 3" key="1">
    <citation type="submission" date="2016-01" db="EMBL/GenBank/DDBJ databases">
        <title>Draft Genome Sequences of Seven Thermophilic Sporeformers Isolated from Foods.</title>
        <authorList>
            <person name="Berendsen E.M."/>
            <person name="Wells-Bennik M.H."/>
            <person name="Krawcyk A.O."/>
            <person name="De Jong A."/>
            <person name="Holsappel S."/>
            <person name="Eijlander R.T."/>
            <person name="Kuipers O.P."/>
        </authorList>
    </citation>
    <scope>NUCLEOTIDE SEQUENCE [LARGE SCALE GENOMIC DNA]</scope>
    <source>
        <strain evidence="2 3">B4135</strain>
    </source>
</reference>
<gene>
    <name evidence="2" type="ORF">B4135_2952</name>
</gene>
<evidence type="ECO:0000256" key="1">
    <source>
        <dbReference type="SAM" id="Phobius"/>
    </source>
</evidence>
<feature type="transmembrane region" description="Helical" evidence="1">
    <location>
        <begin position="176"/>
        <end position="196"/>
    </location>
</feature>
<evidence type="ECO:0000313" key="2">
    <source>
        <dbReference type="EMBL" id="KYD13289.1"/>
    </source>
</evidence>
<feature type="transmembrane region" description="Helical" evidence="1">
    <location>
        <begin position="359"/>
        <end position="382"/>
    </location>
</feature>
<dbReference type="PATRIC" id="fig|301148.3.peg.542"/>
<evidence type="ECO:0008006" key="4">
    <source>
        <dbReference type="Google" id="ProtNLM"/>
    </source>
</evidence>
<keyword evidence="1" id="KW-1133">Transmembrane helix</keyword>
<organism evidence="2 3">
    <name type="scientific">Caldibacillus debilis</name>
    <dbReference type="NCBI Taxonomy" id="301148"/>
    <lineage>
        <taxon>Bacteria</taxon>
        <taxon>Bacillati</taxon>
        <taxon>Bacillota</taxon>
        <taxon>Bacilli</taxon>
        <taxon>Bacillales</taxon>
        <taxon>Bacillaceae</taxon>
        <taxon>Caldibacillus</taxon>
    </lineage>
</organism>
<dbReference type="PIRSF" id="PIRSF019205">
    <property type="entry name" value="DUF1646"/>
    <property type="match status" value="1"/>
</dbReference>
<dbReference type="STRING" id="301148.B4135_2952"/>
<feature type="transmembrane region" description="Helical" evidence="1">
    <location>
        <begin position="137"/>
        <end position="164"/>
    </location>
</feature>
<name>A0A150LMS6_9BACI</name>
<comment type="caution">
    <text evidence="2">The sequence shown here is derived from an EMBL/GenBank/DDBJ whole genome shotgun (WGS) entry which is preliminary data.</text>
</comment>
<dbReference type="Proteomes" id="UP000075683">
    <property type="component" value="Unassembled WGS sequence"/>
</dbReference>
<feature type="transmembrane region" description="Helical" evidence="1">
    <location>
        <begin position="294"/>
        <end position="315"/>
    </location>
</feature>
<protein>
    <recommendedName>
        <fullName evidence="4">Cation transporter</fullName>
    </recommendedName>
</protein>
<dbReference type="EMBL" id="LQYT01000082">
    <property type="protein sequence ID" value="KYD13289.1"/>
    <property type="molecule type" value="Genomic_DNA"/>
</dbReference>
<dbReference type="InterPro" id="IPR012443">
    <property type="entry name" value="DUF1646"/>
</dbReference>
<sequence>MVELTGNETAVLPLVFLGNGIIFFIPRISPFRKRKKGFYGDEEKMMIGLMIILLLVLVLPFTVHKVEANLEIFLFVMGIISVFVSDAFSEELLRKALEDPVHITAAVLVAGLLFKWFRSPLEKAILFVQQKLPSGVFIALVVIVLGLVASVITAIIAALVLVLVASVVRFDRKSEILFTIFACFSIGLGAALTPIGEPLSTITVSKLDAEFFYLIDLVGMFVIPAVVLYGILAAVLIRPAESADGLDAGPLSESYKAIFLRTAKIYLFVAGLTLLGAGFEPFIKEYLVGLNPLILYWINIISATLDNATLAAAEISPLMEDRTIQSILLGLIISGGMLIPGNIPNIIAAGRLNITSREWARYGVPIGILSMIVCFVILVFIYY</sequence>
<feature type="transmembrane region" description="Helical" evidence="1">
    <location>
        <begin position="258"/>
        <end position="279"/>
    </location>
</feature>
<dbReference type="Pfam" id="PF07854">
    <property type="entry name" value="DUF1646"/>
    <property type="match status" value="1"/>
</dbReference>
<keyword evidence="1" id="KW-0812">Transmembrane</keyword>
<feature type="transmembrane region" description="Helical" evidence="1">
    <location>
        <begin position="211"/>
        <end position="237"/>
    </location>
</feature>
<keyword evidence="1" id="KW-0472">Membrane</keyword>